<accession>A0A067TM88</accession>
<name>A0A067TM88_GALM3</name>
<reference evidence="2" key="1">
    <citation type="journal article" date="2014" name="Proc. Natl. Acad. Sci. U.S.A.">
        <title>Extensive sampling of basidiomycete genomes demonstrates inadequacy of the white-rot/brown-rot paradigm for wood decay fungi.</title>
        <authorList>
            <person name="Riley R."/>
            <person name="Salamov A.A."/>
            <person name="Brown D.W."/>
            <person name="Nagy L.G."/>
            <person name="Floudas D."/>
            <person name="Held B.W."/>
            <person name="Levasseur A."/>
            <person name="Lombard V."/>
            <person name="Morin E."/>
            <person name="Otillar R."/>
            <person name="Lindquist E.A."/>
            <person name="Sun H."/>
            <person name="LaButti K.M."/>
            <person name="Schmutz J."/>
            <person name="Jabbour D."/>
            <person name="Luo H."/>
            <person name="Baker S.E."/>
            <person name="Pisabarro A.G."/>
            <person name="Walton J.D."/>
            <person name="Blanchette R.A."/>
            <person name="Henrissat B."/>
            <person name="Martin F."/>
            <person name="Cullen D."/>
            <person name="Hibbett D.S."/>
            <person name="Grigoriev I.V."/>
        </authorList>
    </citation>
    <scope>NUCLEOTIDE SEQUENCE [LARGE SCALE GENOMIC DNA]</scope>
    <source>
        <strain evidence="2">CBS 339.88</strain>
    </source>
</reference>
<evidence type="ECO:0000313" key="2">
    <source>
        <dbReference type="Proteomes" id="UP000027222"/>
    </source>
</evidence>
<sequence>MSAESWMTRQALGNMAVHPCLSRCRAILTASLCYHTLSLLCSPSLRCSSRYFTLFSLTSPPFSCHAVLCSYVCLAPSSMTCVPFPALPVLFGAVHYHIVTLPLPRSPCVVWWRSSYLS</sequence>
<organism evidence="1 2">
    <name type="scientific">Galerina marginata (strain CBS 339.88)</name>
    <dbReference type="NCBI Taxonomy" id="685588"/>
    <lineage>
        <taxon>Eukaryota</taxon>
        <taxon>Fungi</taxon>
        <taxon>Dikarya</taxon>
        <taxon>Basidiomycota</taxon>
        <taxon>Agaricomycotina</taxon>
        <taxon>Agaricomycetes</taxon>
        <taxon>Agaricomycetidae</taxon>
        <taxon>Agaricales</taxon>
        <taxon>Agaricineae</taxon>
        <taxon>Strophariaceae</taxon>
        <taxon>Galerina</taxon>
    </lineage>
</organism>
<evidence type="ECO:0000313" key="1">
    <source>
        <dbReference type="EMBL" id="KDR81014.1"/>
    </source>
</evidence>
<gene>
    <name evidence="1" type="ORF">GALMADRAFT_1119625</name>
</gene>
<dbReference type="HOGENOM" id="CLU_2073336_0_0_1"/>
<protein>
    <submittedName>
        <fullName evidence="1">Uncharacterized protein</fullName>
    </submittedName>
</protein>
<dbReference type="Proteomes" id="UP000027222">
    <property type="component" value="Unassembled WGS sequence"/>
</dbReference>
<dbReference type="AlphaFoldDB" id="A0A067TM88"/>
<proteinExistence type="predicted"/>
<keyword evidence="2" id="KW-1185">Reference proteome</keyword>
<dbReference type="EMBL" id="KL142371">
    <property type="protein sequence ID" value="KDR81014.1"/>
    <property type="molecule type" value="Genomic_DNA"/>
</dbReference>